<reference evidence="3" key="1">
    <citation type="submission" date="2016-11" db="UniProtKB">
        <authorList>
            <consortium name="WormBaseParasite"/>
        </authorList>
    </citation>
    <scope>IDENTIFICATION</scope>
</reference>
<dbReference type="WBParaSite" id="Hba_07335">
    <property type="protein sequence ID" value="Hba_07335"/>
    <property type="gene ID" value="Hba_07335"/>
</dbReference>
<organism evidence="2 3">
    <name type="scientific">Heterorhabditis bacteriophora</name>
    <name type="common">Entomopathogenic nematode worm</name>
    <dbReference type="NCBI Taxonomy" id="37862"/>
    <lineage>
        <taxon>Eukaryota</taxon>
        <taxon>Metazoa</taxon>
        <taxon>Ecdysozoa</taxon>
        <taxon>Nematoda</taxon>
        <taxon>Chromadorea</taxon>
        <taxon>Rhabditida</taxon>
        <taxon>Rhabditina</taxon>
        <taxon>Rhabditomorpha</taxon>
        <taxon>Strongyloidea</taxon>
        <taxon>Heterorhabditidae</taxon>
        <taxon>Heterorhabditis</taxon>
    </lineage>
</organism>
<proteinExistence type="predicted"/>
<evidence type="ECO:0000313" key="3">
    <source>
        <dbReference type="WBParaSite" id="Hba_07335"/>
    </source>
</evidence>
<dbReference type="AlphaFoldDB" id="A0A1I7WQB8"/>
<accession>A0A1I7WQB8</accession>
<name>A0A1I7WQB8_HETBA</name>
<keyword evidence="1" id="KW-1133">Transmembrane helix</keyword>
<keyword evidence="2" id="KW-1185">Reference proteome</keyword>
<evidence type="ECO:0000313" key="2">
    <source>
        <dbReference type="Proteomes" id="UP000095283"/>
    </source>
</evidence>
<feature type="transmembrane region" description="Helical" evidence="1">
    <location>
        <begin position="321"/>
        <end position="342"/>
    </location>
</feature>
<keyword evidence="1" id="KW-0812">Transmembrane</keyword>
<evidence type="ECO:0000256" key="1">
    <source>
        <dbReference type="SAM" id="Phobius"/>
    </source>
</evidence>
<dbReference type="Proteomes" id="UP000095283">
    <property type="component" value="Unplaced"/>
</dbReference>
<keyword evidence="1" id="KW-0472">Membrane</keyword>
<sequence length="402" mass="46358">MFYKIVKLRQLKVHQMLNLRSTLRHMSHLAAKFTGSSKVHVVDPLVDLRFIFEETNVLRRSLEERQLKIDVNEVKEKYSKWFMKYKAWTGAVESREVFPEHPEYLVQQGLMRIDKQREVVHLVGYPVLIQNSLKKDMVNIKCVLLYYNALHESRSQLLEMFCEATLVSPSCFIRAAILEGVNVPLEEYISFTDGSPSFPLTFIVGHSLPSLCSLFIRAQFSDKNNQWPITVHSAGMAYHKKRNTVDLAYSRQRLKHCVLSMAQNNQQMDEFIIDATSKIGAILDEGLLLDVEARVVKGKELKNFESQAIVFEDKGLELARVIGIIFHSLVLHIDLLLFLLFFQISRIGTYIPWRLNTTFESGSFVNMTYVETDIDRILARLVDGLVDGRDMPKSLRDIVKQS</sequence>
<protein>
    <submittedName>
        <fullName evidence="3">Uncharacterized protein</fullName>
    </submittedName>
</protein>